<dbReference type="RefSeq" id="WP_143908830.1">
    <property type="nucleotide sequence ID" value="NZ_CP041765.1"/>
</dbReference>
<evidence type="ECO:0000259" key="5">
    <source>
        <dbReference type="SMART" id="SM00967"/>
    </source>
</evidence>
<evidence type="ECO:0000256" key="4">
    <source>
        <dbReference type="SAM" id="MobiDB-lite"/>
    </source>
</evidence>
<dbReference type="GO" id="GO:0032259">
    <property type="term" value="P:methylation"/>
    <property type="evidence" value="ECO:0007669"/>
    <property type="project" value="UniProtKB-KW"/>
</dbReference>
<accession>A0A516X555</accession>
<protein>
    <submittedName>
        <fullName evidence="6">RNA methyltransferase</fullName>
    </submittedName>
</protein>
<keyword evidence="2 6" id="KW-0489">Methyltransferase</keyword>
<dbReference type="InterPro" id="IPR051259">
    <property type="entry name" value="rRNA_Methyltransferase"/>
</dbReference>
<dbReference type="KEGG" id="toy:FO059_11270"/>
<dbReference type="InterPro" id="IPR029028">
    <property type="entry name" value="Alpha/beta_knot_MTases"/>
</dbReference>
<reference evidence="6 7" key="1">
    <citation type="submission" date="2019-07" db="EMBL/GenBank/DDBJ databases">
        <title>Tomitella cavernea sp. nov., an actinomycete isolated from soil.</title>
        <authorList>
            <person name="Cheng J."/>
        </authorList>
    </citation>
    <scope>NUCLEOTIDE SEQUENCE [LARGE SCALE GENOMIC DNA]</scope>
    <source>
        <strain evidence="6 7">HY188</strain>
    </source>
</reference>
<dbReference type="InterPro" id="IPR053888">
    <property type="entry name" value="MRM3-like_sub_bind"/>
</dbReference>
<dbReference type="Proteomes" id="UP000317344">
    <property type="component" value="Chromosome"/>
</dbReference>
<dbReference type="SUPFAM" id="SSF55315">
    <property type="entry name" value="L30e-like"/>
    <property type="match status" value="1"/>
</dbReference>
<dbReference type="Gene3D" id="3.40.1280.10">
    <property type="match status" value="1"/>
</dbReference>
<dbReference type="Gene3D" id="3.30.1330.30">
    <property type="match status" value="1"/>
</dbReference>
<dbReference type="GO" id="GO:0008173">
    <property type="term" value="F:RNA methyltransferase activity"/>
    <property type="evidence" value="ECO:0007669"/>
    <property type="project" value="InterPro"/>
</dbReference>
<dbReference type="GO" id="GO:0006396">
    <property type="term" value="P:RNA processing"/>
    <property type="evidence" value="ECO:0007669"/>
    <property type="project" value="InterPro"/>
</dbReference>
<keyword evidence="3 6" id="KW-0808">Transferase</keyword>
<evidence type="ECO:0000256" key="1">
    <source>
        <dbReference type="ARBA" id="ARBA00007228"/>
    </source>
</evidence>
<feature type="domain" description="RNA 2-O ribose methyltransferase substrate binding" evidence="5">
    <location>
        <begin position="49"/>
        <end position="139"/>
    </location>
</feature>
<dbReference type="PANTHER" id="PTHR43191">
    <property type="entry name" value="RRNA METHYLTRANSFERASE 3"/>
    <property type="match status" value="1"/>
</dbReference>
<sequence length="306" mass="31110">MAPRSTDGSARGADGGARPAEPLSERNPRVVSAVKLHRAPERRKRGLFLAEGANAVIAALESRPDAHPDSAVQPTGTGACTEIFYAASAAGRPGIHDALARAQACGIPVRQVTERAAARLSETVTPQGIVAVCRLLDVGLDEALGPATPGLVAVPVGVADPGNAGTIVRIADAMGARAVVLAGDSVDPHNGKCVRSSAGSVFHVPIARRRDTAGALAELRDRGVRILATAADGEVDVDDADDILAGPTAWLFGNEAHGLAPGDAAAADHRVRIPIGGRAESLNLATAAAICLHASARAQRRAGTRG</sequence>
<dbReference type="InterPro" id="IPR001537">
    <property type="entry name" value="SpoU_MeTrfase"/>
</dbReference>
<dbReference type="SMART" id="SM00967">
    <property type="entry name" value="SpoU_sub_bind"/>
    <property type="match status" value="1"/>
</dbReference>
<dbReference type="Pfam" id="PF22435">
    <property type="entry name" value="MRM3-like_sub_bind"/>
    <property type="match status" value="1"/>
</dbReference>
<dbReference type="AlphaFoldDB" id="A0A516X555"/>
<dbReference type="InterPro" id="IPR029064">
    <property type="entry name" value="Ribosomal_eL30-like_sf"/>
</dbReference>
<dbReference type="EMBL" id="CP041765">
    <property type="protein sequence ID" value="QDQ97791.1"/>
    <property type="molecule type" value="Genomic_DNA"/>
</dbReference>
<evidence type="ECO:0000313" key="7">
    <source>
        <dbReference type="Proteomes" id="UP000317344"/>
    </source>
</evidence>
<dbReference type="InterPro" id="IPR013123">
    <property type="entry name" value="SpoU_subst-bd"/>
</dbReference>
<dbReference type="GO" id="GO:0005737">
    <property type="term" value="C:cytoplasm"/>
    <property type="evidence" value="ECO:0007669"/>
    <property type="project" value="UniProtKB-ARBA"/>
</dbReference>
<feature type="region of interest" description="Disordered" evidence="4">
    <location>
        <begin position="1"/>
        <end position="29"/>
    </location>
</feature>
<feature type="compositionally biased region" description="Low complexity" evidence="4">
    <location>
        <begin position="7"/>
        <end position="20"/>
    </location>
</feature>
<organism evidence="6 7">
    <name type="scientific">Tomitella fengzijianii</name>
    <dbReference type="NCBI Taxonomy" id="2597660"/>
    <lineage>
        <taxon>Bacteria</taxon>
        <taxon>Bacillati</taxon>
        <taxon>Actinomycetota</taxon>
        <taxon>Actinomycetes</taxon>
        <taxon>Mycobacteriales</taxon>
        <taxon>Tomitella</taxon>
    </lineage>
</organism>
<dbReference type="PANTHER" id="PTHR43191:SF2">
    <property type="entry name" value="RRNA METHYLTRANSFERASE 3, MITOCHONDRIAL"/>
    <property type="match status" value="1"/>
</dbReference>
<reference evidence="6 7" key="2">
    <citation type="submission" date="2019-07" db="EMBL/GenBank/DDBJ databases">
        <authorList>
            <person name="Huang Y."/>
        </authorList>
    </citation>
    <scope>NUCLEOTIDE SEQUENCE [LARGE SCALE GENOMIC DNA]</scope>
    <source>
        <strain evidence="6 7">HY188</strain>
    </source>
</reference>
<comment type="similarity">
    <text evidence="1">Belongs to the class IV-like SAM-binding methyltransferase superfamily. RNA methyltransferase TrmH family.</text>
</comment>
<evidence type="ECO:0000313" key="6">
    <source>
        <dbReference type="EMBL" id="QDQ97791.1"/>
    </source>
</evidence>
<dbReference type="Pfam" id="PF00588">
    <property type="entry name" value="SpoU_methylase"/>
    <property type="match status" value="1"/>
</dbReference>
<keyword evidence="7" id="KW-1185">Reference proteome</keyword>
<name>A0A516X555_9ACTN</name>
<evidence type="ECO:0000256" key="3">
    <source>
        <dbReference type="ARBA" id="ARBA00022679"/>
    </source>
</evidence>
<dbReference type="SUPFAM" id="SSF75217">
    <property type="entry name" value="alpha/beta knot"/>
    <property type="match status" value="1"/>
</dbReference>
<dbReference type="OrthoDB" id="9794400at2"/>
<dbReference type="CDD" id="cd18095">
    <property type="entry name" value="SpoU-like_rRNA-MTase"/>
    <property type="match status" value="1"/>
</dbReference>
<proteinExistence type="inferred from homology"/>
<evidence type="ECO:0000256" key="2">
    <source>
        <dbReference type="ARBA" id="ARBA00022603"/>
    </source>
</evidence>
<gene>
    <name evidence="6" type="ORF">FO059_11270</name>
</gene>
<dbReference type="InterPro" id="IPR029026">
    <property type="entry name" value="tRNA_m1G_MTases_N"/>
</dbReference>
<dbReference type="GO" id="GO:0003723">
    <property type="term" value="F:RNA binding"/>
    <property type="evidence" value="ECO:0007669"/>
    <property type="project" value="InterPro"/>
</dbReference>